<evidence type="ECO:0000313" key="2">
    <source>
        <dbReference type="Proteomes" id="UP001339429"/>
    </source>
</evidence>
<dbReference type="EMBL" id="JAYXUD010000002">
    <property type="protein sequence ID" value="MEC6897861.1"/>
    <property type="molecule type" value="Genomic_DNA"/>
</dbReference>
<dbReference type="Proteomes" id="UP001339429">
    <property type="component" value="Unassembled WGS sequence"/>
</dbReference>
<accession>A0ABU6LE57</accession>
<organism evidence="1 2">
    <name type="scientific">Photobacterium piscicola</name>
    <dbReference type="NCBI Taxonomy" id="1378299"/>
    <lineage>
        <taxon>Bacteria</taxon>
        <taxon>Pseudomonadati</taxon>
        <taxon>Pseudomonadota</taxon>
        <taxon>Gammaproteobacteria</taxon>
        <taxon>Vibrionales</taxon>
        <taxon>Vibrionaceae</taxon>
        <taxon>Photobacterium</taxon>
    </lineage>
</organism>
<keyword evidence="2" id="KW-1185">Reference proteome</keyword>
<gene>
    <name evidence="1" type="ORF">VXS00_04310</name>
</gene>
<name>A0ABU6LE57_9GAMM</name>
<dbReference type="SUPFAM" id="SSF53756">
    <property type="entry name" value="UDP-Glycosyltransferase/glycogen phosphorylase"/>
    <property type="match status" value="1"/>
</dbReference>
<comment type="caution">
    <text evidence="1">The sequence shown here is derived from an EMBL/GenBank/DDBJ whole genome shotgun (WGS) entry which is preliminary data.</text>
</comment>
<sequence length="357" mass="41005">MKILLLGEFSAFHKNLSEGLIEVGVNVVTASNGDNWKKIDSNISWGSNFSGKLGQMEKLYKISREYKKFEGYDVVQLISPIIFPKQFNINEILINRIKENNKSLFLLGAGGATENVIITRFLKNKFKYPQLYKEIIKNKDSEWSLSVEGLKYNKKLHEMINGYIPIMYEYAQGYRDESFEKLKKTIPIPININKIKYRENNPKKKVVFFHGVTREGEKGTPLIRDAMLRLKEKYPRDVEINIVGNLPLSEYLDVTSRSNIIIDQAYSCSYGMNTAYNLALGKVCIGGGEPECLSEFGIDDSPLIPINANSDDIYNKMLSILERKKEIQDISYLSRQYAEKNHSHIDVAKKFLKAWEL</sequence>
<reference evidence="1 2" key="1">
    <citation type="submission" date="2024-01" db="EMBL/GenBank/DDBJ databases">
        <title>Active colonisers of the gastrointestinal tract of Atlantic salmon farmed in a warm water region.</title>
        <authorList>
            <person name="Bowman J.P."/>
        </authorList>
    </citation>
    <scope>NUCLEOTIDE SEQUENCE [LARGE SCALE GENOMIC DNA]</scope>
    <source>
        <strain evidence="1 2">S4MW1</strain>
    </source>
</reference>
<proteinExistence type="predicted"/>
<evidence type="ECO:0000313" key="1">
    <source>
        <dbReference type="EMBL" id="MEC6897861.1"/>
    </source>
</evidence>
<protein>
    <submittedName>
        <fullName evidence="1">Glycosyltransferase</fullName>
    </submittedName>
</protein>
<dbReference type="RefSeq" id="WP_327779386.1">
    <property type="nucleotide sequence ID" value="NZ_JAYXUD010000002.1"/>
</dbReference>